<evidence type="ECO:0000313" key="2">
    <source>
        <dbReference type="Proteomes" id="UP001222027"/>
    </source>
</evidence>
<sequence length="99" mass="10685">MHSPASWRHRCGGKDGERAFPLDYLSQSAGHGMPSGIVASIDLSACFISEEEVLLAACMRPSHGVSGKGLCCREIGEAGRTVDMMIVFAWIASPLFFRL</sequence>
<dbReference type="EMBL" id="JAQQAF010000002">
    <property type="protein sequence ID" value="KAJ8504597.1"/>
    <property type="molecule type" value="Genomic_DNA"/>
</dbReference>
<proteinExistence type="predicted"/>
<name>A0AAV8Q1F7_ENSVE</name>
<comment type="caution">
    <text evidence="1">The sequence shown here is derived from an EMBL/GenBank/DDBJ whole genome shotgun (WGS) entry which is preliminary data.</text>
</comment>
<gene>
    <name evidence="1" type="ORF">OPV22_005483</name>
</gene>
<keyword evidence="2" id="KW-1185">Reference proteome</keyword>
<evidence type="ECO:0000313" key="1">
    <source>
        <dbReference type="EMBL" id="KAJ8504597.1"/>
    </source>
</evidence>
<dbReference type="AlphaFoldDB" id="A0AAV8Q1F7"/>
<reference evidence="1 2" key="1">
    <citation type="submission" date="2022-12" db="EMBL/GenBank/DDBJ databases">
        <title>Chromosome-scale assembly of the Ensete ventricosum genome.</title>
        <authorList>
            <person name="Dussert Y."/>
            <person name="Stocks J."/>
            <person name="Wendawek A."/>
            <person name="Woldeyes F."/>
            <person name="Nichols R.A."/>
            <person name="Borrell J.S."/>
        </authorList>
    </citation>
    <scope>NUCLEOTIDE SEQUENCE [LARGE SCALE GENOMIC DNA]</scope>
    <source>
        <strain evidence="2">cv. Maze</strain>
        <tissue evidence="1">Seeds</tissue>
    </source>
</reference>
<dbReference type="Proteomes" id="UP001222027">
    <property type="component" value="Unassembled WGS sequence"/>
</dbReference>
<organism evidence="1 2">
    <name type="scientific">Ensete ventricosum</name>
    <name type="common">Abyssinian banana</name>
    <name type="synonym">Musa ensete</name>
    <dbReference type="NCBI Taxonomy" id="4639"/>
    <lineage>
        <taxon>Eukaryota</taxon>
        <taxon>Viridiplantae</taxon>
        <taxon>Streptophyta</taxon>
        <taxon>Embryophyta</taxon>
        <taxon>Tracheophyta</taxon>
        <taxon>Spermatophyta</taxon>
        <taxon>Magnoliopsida</taxon>
        <taxon>Liliopsida</taxon>
        <taxon>Zingiberales</taxon>
        <taxon>Musaceae</taxon>
        <taxon>Ensete</taxon>
    </lineage>
</organism>
<accession>A0AAV8Q1F7</accession>
<protein>
    <submittedName>
        <fullName evidence="1">Uncharacterized protein</fullName>
    </submittedName>
</protein>